<accession>A0A8C2BMY4</accession>
<evidence type="ECO:0000313" key="3">
    <source>
        <dbReference type="Proteomes" id="UP000694700"/>
    </source>
</evidence>
<dbReference type="GO" id="GO:0001664">
    <property type="term" value="F:G protein-coupled receptor binding"/>
    <property type="evidence" value="ECO:0007669"/>
    <property type="project" value="TreeGrafter"/>
</dbReference>
<sequence>VLDQVFYQKMQSVLSPEELSSIFLNLRQVYQLHECINAFLCEAMKKRRESPVVQGVGDIMLARAEAGDQFEEQVSRLCSQQSQALELIKNKHHKDPRFSHLIQECEASPHCRRLQLKDLLVAEMQRLTKYPLLLDNIIKHTESESPHTHTSRAQARCRGILQAVNEVVRETEHRHRLGQYQRRLDLTPLERLANPVAAQFKVRAVPCASQYGR</sequence>
<proteinExistence type="predicted"/>
<evidence type="ECO:0000313" key="2">
    <source>
        <dbReference type="Ensembl" id="ENSCCRP00015121797.1"/>
    </source>
</evidence>
<feature type="domain" description="DH" evidence="1">
    <location>
        <begin position="1"/>
        <end position="167"/>
    </location>
</feature>
<dbReference type="PROSITE" id="PS50010">
    <property type="entry name" value="DH_2"/>
    <property type="match status" value="1"/>
</dbReference>
<dbReference type="InterPro" id="IPR035899">
    <property type="entry name" value="DBL_dom_sf"/>
</dbReference>
<dbReference type="Gene3D" id="1.20.900.10">
    <property type="entry name" value="Dbl homology (DH) domain"/>
    <property type="match status" value="1"/>
</dbReference>
<dbReference type="InterPro" id="IPR000219">
    <property type="entry name" value="DH_dom"/>
</dbReference>
<dbReference type="Ensembl" id="ENSCCRT00015125644.1">
    <property type="protein sequence ID" value="ENSCCRP00015121797.1"/>
    <property type="gene ID" value="ENSCCRG00015047857.1"/>
</dbReference>
<dbReference type="Pfam" id="PF00621">
    <property type="entry name" value="RhoGEF"/>
    <property type="match status" value="1"/>
</dbReference>
<dbReference type="GO" id="GO:0005085">
    <property type="term" value="F:guanyl-nucleotide exchange factor activity"/>
    <property type="evidence" value="ECO:0007669"/>
    <property type="project" value="InterPro"/>
</dbReference>
<dbReference type="GO" id="GO:0005737">
    <property type="term" value="C:cytoplasm"/>
    <property type="evidence" value="ECO:0007669"/>
    <property type="project" value="TreeGrafter"/>
</dbReference>
<dbReference type="GO" id="GO:0007186">
    <property type="term" value="P:G protein-coupled receptor signaling pathway"/>
    <property type="evidence" value="ECO:0007669"/>
    <property type="project" value="TreeGrafter"/>
</dbReference>
<dbReference type="PANTHER" id="PTHR45872">
    <property type="entry name" value="RHO GUANINE NUCLEOTIDE EXCHANGE FACTOR 2, ISOFORM D"/>
    <property type="match status" value="1"/>
</dbReference>
<reference evidence="2" key="1">
    <citation type="submission" date="2025-08" db="UniProtKB">
        <authorList>
            <consortium name="Ensembl"/>
        </authorList>
    </citation>
    <scope>IDENTIFICATION</scope>
</reference>
<evidence type="ECO:0000259" key="1">
    <source>
        <dbReference type="PROSITE" id="PS50010"/>
    </source>
</evidence>
<dbReference type="GO" id="GO:0035556">
    <property type="term" value="P:intracellular signal transduction"/>
    <property type="evidence" value="ECO:0007669"/>
    <property type="project" value="InterPro"/>
</dbReference>
<dbReference type="AlphaFoldDB" id="A0A8C2BMY4"/>
<dbReference type="SUPFAM" id="SSF48065">
    <property type="entry name" value="DBL homology domain (DH-domain)"/>
    <property type="match status" value="1"/>
</dbReference>
<dbReference type="SMART" id="SM00325">
    <property type="entry name" value="RhoGEF"/>
    <property type="match status" value="1"/>
</dbReference>
<dbReference type="PROSITE" id="PS00741">
    <property type="entry name" value="DH_1"/>
    <property type="match status" value="1"/>
</dbReference>
<dbReference type="InterPro" id="IPR001331">
    <property type="entry name" value="GDS_CDC24_CS"/>
</dbReference>
<dbReference type="PANTHER" id="PTHR45872:SF1">
    <property type="entry name" value="RHO GUANINE NUCLEOTIDE EXCHANGE FACTOR 11"/>
    <property type="match status" value="1"/>
</dbReference>
<name>A0A8C2BMY4_CYPCA</name>
<organism evidence="2 3">
    <name type="scientific">Cyprinus carpio</name>
    <name type="common">Common carp</name>
    <dbReference type="NCBI Taxonomy" id="7962"/>
    <lineage>
        <taxon>Eukaryota</taxon>
        <taxon>Metazoa</taxon>
        <taxon>Chordata</taxon>
        <taxon>Craniata</taxon>
        <taxon>Vertebrata</taxon>
        <taxon>Euteleostomi</taxon>
        <taxon>Actinopterygii</taxon>
        <taxon>Neopterygii</taxon>
        <taxon>Teleostei</taxon>
        <taxon>Ostariophysi</taxon>
        <taxon>Cypriniformes</taxon>
        <taxon>Cyprinidae</taxon>
        <taxon>Cyprininae</taxon>
        <taxon>Cyprinus</taxon>
    </lineage>
</organism>
<protein>
    <recommendedName>
        <fullName evidence="1">DH domain-containing protein</fullName>
    </recommendedName>
</protein>
<dbReference type="Proteomes" id="UP000694700">
    <property type="component" value="Unplaced"/>
</dbReference>